<dbReference type="EMBL" id="FJ822135">
    <property type="protein sequence ID" value="ACO36948.1"/>
    <property type="molecule type" value="Genomic_DNA"/>
</dbReference>
<evidence type="ECO:0000313" key="2">
    <source>
        <dbReference type="Proteomes" id="UP000001878"/>
    </source>
</evidence>
<keyword evidence="2" id="KW-1185">Reference proteome</keyword>
<accession>C1KFD7</accession>
<protein>
    <submittedName>
        <fullName evidence="1">Uncharacterized protein</fullName>
    </submittedName>
</protein>
<dbReference type="GeneID" id="7750882"/>
<gene>
    <name evidence="1" type="ORF">lb338_phage_27</name>
</gene>
<dbReference type="Proteomes" id="UP000001878">
    <property type="component" value="Segment"/>
</dbReference>
<dbReference type="GO" id="GO:0003677">
    <property type="term" value="F:DNA binding"/>
    <property type="evidence" value="ECO:0007669"/>
    <property type="project" value="InterPro"/>
</dbReference>
<dbReference type="InterPro" id="IPR010982">
    <property type="entry name" value="Lambda_DNA-bd_dom_sf"/>
</dbReference>
<dbReference type="SUPFAM" id="SSF47413">
    <property type="entry name" value="lambda repressor-like DNA-binding domains"/>
    <property type="match status" value="1"/>
</dbReference>
<evidence type="ECO:0000313" key="1">
    <source>
        <dbReference type="EMBL" id="ACO36948.1"/>
    </source>
</evidence>
<dbReference type="KEGG" id="vg:7750882"/>
<reference evidence="1 2" key="1">
    <citation type="journal article" date="2009" name="Gene">
        <title>Genome of a virulent bacteriophage Lb338-1 that lyses the probiotic Lactobacillus paracasei cheese strain.</title>
        <authorList>
            <person name="Alemayehu D."/>
            <person name="Ross R.P."/>
            <person name="O'Sullivan O."/>
            <person name="Coffey A."/>
            <person name="Stanton C."/>
            <person name="Fitzgerald G.F."/>
            <person name="McAuliffe O."/>
        </authorList>
    </citation>
    <scope>NUCLEOTIDE SEQUENCE [LARGE SCALE GENOMIC DNA]</scope>
    <source>
        <strain evidence="1">Lb338-1</strain>
    </source>
</reference>
<organism evidence="1 2">
    <name type="scientific">Lactobacillus phage Lb338-1</name>
    <dbReference type="NCBI Taxonomy" id="2892342"/>
    <lineage>
        <taxon>Viruses</taxon>
        <taxon>Duplodnaviria</taxon>
        <taxon>Heunggongvirae</taxon>
        <taxon>Uroviricota</taxon>
        <taxon>Caudoviricetes</taxon>
        <taxon>Herelleviridae</taxon>
        <taxon>Mooreparkvirus</taxon>
        <taxon>Mooreparkvirus Lb3381</taxon>
    </lineage>
</organism>
<dbReference type="RefSeq" id="YP_002790706.1">
    <property type="nucleotide sequence ID" value="NC_012530.1"/>
</dbReference>
<proteinExistence type="predicted"/>
<name>C1KFD7_9CAUD</name>
<sequence>MSIVKNEVYRVIAWVGEYSDYLELTIGIFDSLFKAEVAVYNLAEGNHKALLYLGKESTDYSTPEDATIEIQKFELNKEYSFSKVLNLIHDVDSSVETYSLTTVDSSLVPVLVQPEAENGLSAEEIMSSDRFEFAKRLVLLRVSHQLTQVKAAEICGIPSRFYSMMESCYVEIPTNMYSGAVEKLKQAETSCK</sequence>